<keyword evidence="1" id="KW-0378">Hydrolase</keyword>
<comment type="similarity">
    <text evidence="1">Belongs to the PemK/MazF family.</text>
</comment>
<dbReference type="Gene3D" id="2.30.30.110">
    <property type="match status" value="1"/>
</dbReference>
<dbReference type="PIRSF" id="PIRSF033490">
    <property type="entry name" value="MazF"/>
    <property type="match status" value="1"/>
</dbReference>
<name>A0A9D5P0W1_XYLRU</name>
<dbReference type="SUPFAM" id="SSF50118">
    <property type="entry name" value="Cell growth inhibitor/plasmid maintenance toxic component"/>
    <property type="match status" value="1"/>
</dbReference>
<accession>A0A9D5P0W1</accession>
<keyword evidence="1" id="KW-0255">Endonuclease</keyword>
<dbReference type="Proteomes" id="UP000806522">
    <property type="component" value="Unassembled WGS sequence"/>
</dbReference>
<dbReference type="GO" id="GO:0004521">
    <property type="term" value="F:RNA endonuclease activity"/>
    <property type="evidence" value="ECO:0007669"/>
    <property type="project" value="TreeGrafter"/>
</dbReference>
<dbReference type="EMBL" id="SUYC01000010">
    <property type="protein sequence ID" value="MBE6271208.1"/>
    <property type="molecule type" value="Genomic_DNA"/>
</dbReference>
<protein>
    <recommendedName>
        <fullName evidence="1">mRNA interferase</fullName>
        <ecNumber evidence="1">3.1.-.-</ecNumber>
    </recommendedName>
</protein>
<comment type="caution">
    <text evidence="2">The sequence shown here is derived from an EMBL/GenBank/DDBJ whole genome shotgun (WGS) entry which is preliminary data.</text>
</comment>
<evidence type="ECO:0000256" key="1">
    <source>
        <dbReference type="PIRNR" id="PIRNR033490"/>
    </source>
</evidence>
<proteinExistence type="inferred from homology"/>
<dbReference type="AlphaFoldDB" id="A0A9D5P0W1"/>
<dbReference type="GO" id="GO:0003677">
    <property type="term" value="F:DNA binding"/>
    <property type="evidence" value="ECO:0007669"/>
    <property type="project" value="InterPro"/>
</dbReference>
<dbReference type="PANTHER" id="PTHR33988:SF2">
    <property type="entry name" value="ENDORIBONUCLEASE MAZF"/>
    <property type="match status" value="1"/>
</dbReference>
<dbReference type="Pfam" id="PF02452">
    <property type="entry name" value="PemK_toxin"/>
    <property type="match status" value="1"/>
</dbReference>
<reference evidence="2" key="1">
    <citation type="submission" date="2019-04" db="EMBL/GenBank/DDBJ databases">
        <title>Evolution of Biomass-Degrading Anaerobic Consortia Revealed by Metagenomics.</title>
        <authorList>
            <person name="Peng X."/>
        </authorList>
    </citation>
    <scope>NUCLEOTIDE SEQUENCE</scope>
    <source>
        <strain evidence="2">SIG140</strain>
    </source>
</reference>
<organism evidence="2 3">
    <name type="scientific">Xylanibacter ruminicola</name>
    <name type="common">Prevotella ruminicola</name>
    <dbReference type="NCBI Taxonomy" id="839"/>
    <lineage>
        <taxon>Bacteria</taxon>
        <taxon>Pseudomonadati</taxon>
        <taxon>Bacteroidota</taxon>
        <taxon>Bacteroidia</taxon>
        <taxon>Bacteroidales</taxon>
        <taxon>Prevotellaceae</taxon>
        <taxon>Xylanibacter</taxon>
    </lineage>
</organism>
<evidence type="ECO:0000313" key="3">
    <source>
        <dbReference type="Proteomes" id="UP000806522"/>
    </source>
</evidence>
<dbReference type="GO" id="GO:0016075">
    <property type="term" value="P:rRNA catabolic process"/>
    <property type="evidence" value="ECO:0007669"/>
    <property type="project" value="TreeGrafter"/>
</dbReference>
<keyword evidence="1" id="KW-0540">Nuclease</keyword>
<dbReference type="EC" id="3.1.-.-" evidence="1"/>
<dbReference type="InterPro" id="IPR011067">
    <property type="entry name" value="Plasmid_toxin/cell-grow_inhib"/>
</dbReference>
<dbReference type="InterPro" id="IPR003477">
    <property type="entry name" value="PemK-like"/>
</dbReference>
<dbReference type="PANTHER" id="PTHR33988">
    <property type="entry name" value="ENDORIBONUCLEASE MAZF-RELATED"/>
    <property type="match status" value="1"/>
</dbReference>
<evidence type="ECO:0000313" key="2">
    <source>
        <dbReference type="EMBL" id="MBE6271208.1"/>
    </source>
</evidence>
<dbReference type="GO" id="GO:0016787">
    <property type="term" value="F:hydrolase activity"/>
    <property type="evidence" value="ECO:0007669"/>
    <property type="project" value="UniProtKB-KW"/>
</dbReference>
<sequence>MVKQYDVYWVDLNPTIGAEMQKIRPCVIVSPKELNIHLDTVIIIPITSAIHGYPYRVGCQLMDRDGEIATDQIRTIDKRRLKSRIATLTTDEIAKLQDILHQMFCE</sequence>
<comment type="function">
    <text evidence="1">Toxic component of a type II toxin-antitoxin (TA) system.</text>
</comment>
<gene>
    <name evidence="2" type="ORF">E7101_09695</name>
</gene>
<dbReference type="GO" id="GO:0006402">
    <property type="term" value="P:mRNA catabolic process"/>
    <property type="evidence" value="ECO:0007669"/>
    <property type="project" value="TreeGrafter"/>
</dbReference>